<name>A0A250J7R5_9BACT</name>
<dbReference type="AlphaFoldDB" id="A0A250J7R5"/>
<proteinExistence type="predicted"/>
<evidence type="ECO:0000313" key="1">
    <source>
        <dbReference type="EMBL" id="ATB39461.1"/>
    </source>
</evidence>
<dbReference type="Proteomes" id="UP000217257">
    <property type="component" value="Chromosome"/>
</dbReference>
<accession>A0A250J7R5</accession>
<gene>
    <name evidence="1" type="ORF">CYFUS_004905</name>
</gene>
<dbReference type="KEGG" id="cfus:CYFUS_004905"/>
<sequence>MRTSLRLPAPSICSTVFSARCSRARRFSFTEVSGVLSSCEAMDRNSSRAATAALSSRSSRSFSSSAFRFSVTSRVTLAKPRGRPSSSRSAVVTTCAQKRLPSLRTRSHSDSYRP</sequence>
<reference evidence="1 2" key="1">
    <citation type="submission" date="2017-06" db="EMBL/GenBank/DDBJ databases">
        <title>Sequencing and comparative analysis of myxobacterial genomes.</title>
        <authorList>
            <person name="Rupp O."/>
            <person name="Goesmann A."/>
            <person name="Sogaard-Andersen L."/>
        </authorList>
    </citation>
    <scope>NUCLEOTIDE SEQUENCE [LARGE SCALE GENOMIC DNA]</scope>
    <source>
        <strain evidence="1 2">DSM 52655</strain>
    </source>
</reference>
<organism evidence="1 2">
    <name type="scientific">Cystobacter fuscus</name>
    <dbReference type="NCBI Taxonomy" id="43"/>
    <lineage>
        <taxon>Bacteria</taxon>
        <taxon>Pseudomonadati</taxon>
        <taxon>Myxococcota</taxon>
        <taxon>Myxococcia</taxon>
        <taxon>Myxococcales</taxon>
        <taxon>Cystobacterineae</taxon>
        <taxon>Archangiaceae</taxon>
        <taxon>Cystobacter</taxon>
    </lineage>
</organism>
<dbReference type="EMBL" id="CP022098">
    <property type="protein sequence ID" value="ATB39461.1"/>
    <property type="molecule type" value="Genomic_DNA"/>
</dbReference>
<protein>
    <submittedName>
        <fullName evidence="1">Uncharacterized protein</fullName>
    </submittedName>
</protein>
<evidence type="ECO:0000313" key="2">
    <source>
        <dbReference type="Proteomes" id="UP000217257"/>
    </source>
</evidence>